<dbReference type="EMBL" id="SRPW01001221">
    <property type="protein sequence ID" value="KAG6004509.1"/>
    <property type="molecule type" value="Genomic_DNA"/>
</dbReference>
<sequence length="92" mass="10073">MSSHLIFVFVFIFIYLFTLQPTASNIFLELQNLQPSGPFESRGIGHLLVSQLARVQPSSTQRPKKPQRLPHFYCSSGGDAGLACVHGAVTLG</sequence>
<gene>
    <name evidence="2" type="ORF">E4U43_000724</name>
</gene>
<evidence type="ECO:0000313" key="3">
    <source>
        <dbReference type="Proteomes" id="UP000748025"/>
    </source>
</evidence>
<proteinExistence type="predicted"/>
<name>A0A9P7N938_9HYPO</name>
<dbReference type="Gene3D" id="3.40.50.1100">
    <property type="match status" value="2"/>
</dbReference>
<comment type="caution">
    <text evidence="2">The sequence shown here is derived from an EMBL/GenBank/DDBJ whole genome shotgun (WGS) entry which is preliminary data.</text>
</comment>
<evidence type="ECO:0008006" key="4">
    <source>
        <dbReference type="Google" id="ProtNLM"/>
    </source>
</evidence>
<keyword evidence="3" id="KW-1185">Reference proteome</keyword>
<evidence type="ECO:0000256" key="1">
    <source>
        <dbReference type="SAM" id="SignalP"/>
    </source>
</evidence>
<accession>A0A9P7N938</accession>
<keyword evidence="1" id="KW-0732">Signal</keyword>
<dbReference type="AlphaFoldDB" id="A0A9P7N938"/>
<feature type="signal peptide" evidence="1">
    <location>
        <begin position="1"/>
        <end position="24"/>
    </location>
</feature>
<feature type="chain" id="PRO_5040481162" description="Secreted protein" evidence="1">
    <location>
        <begin position="25"/>
        <end position="92"/>
    </location>
</feature>
<organism evidence="2 3">
    <name type="scientific">Claviceps pusilla</name>
    <dbReference type="NCBI Taxonomy" id="123648"/>
    <lineage>
        <taxon>Eukaryota</taxon>
        <taxon>Fungi</taxon>
        <taxon>Dikarya</taxon>
        <taxon>Ascomycota</taxon>
        <taxon>Pezizomycotina</taxon>
        <taxon>Sordariomycetes</taxon>
        <taxon>Hypocreomycetidae</taxon>
        <taxon>Hypocreales</taxon>
        <taxon>Clavicipitaceae</taxon>
        <taxon>Claviceps</taxon>
    </lineage>
</organism>
<dbReference type="InterPro" id="IPR036052">
    <property type="entry name" value="TrpB-like_PALP_sf"/>
</dbReference>
<protein>
    <recommendedName>
        <fullName evidence="4">Secreted protein</fullName>
    </recommendedName>
</protein>
<reference evidence="2" key="1">
    <citation type="journal article" date="2020" name="bioRxiv">
        <title>Whole genome comparisons of ergot fungi reveals the divergence and evolution of species within the genus Claviceps are the result of varying mechanisms driving genome evolution and host range expansion.</title>
        <authorList>
            <person name="Wyka S.A."/>
            <person name="Mondo S.J."/>
            <person name="Liu M."/>
            <person name="Dettman J."/>
            <person name="Nalam V."/>
            <person name="Broders K.D."/>
        </authorList>
    </citation>
    <scope>NUCLEOTIDE SEQUENCE</scope>
    <source>
        <strain evidence="2">CCC 602</strain>
    </source>
</reference>
<dbReference type="OrthoDB" id="7773036at2759"/>
<dbReference type="Proteomes" id="UP000748025">
    <property type="component" value="Unassembled WGS sequence"/>
</dbReference>
<evidence type="ECO:0000313" key="2">
    <source>
        <dbReference type="EMBL" id="KAG6004509.1"/>
    </source>
</evidence>